<dbReference type="Pfam" id="PF26563">
    <property type="entry name" value="Rv3660c_N"/>
    <property type="match status" value="1"/>
</dbReference>
<evidence type="ECO:0000256" key="3">
    <source>
        <dbReference type="SAM" id="MobiDB-lite"/>
    </source>
</evidence>
<dbReference type="GO" id="GO:0009898">
    <property type="term" value="C:cytoplasmic side of plasma membrane"/>
    <property type="evidence" value="ECO:0007669"/>
    <property type="project" value="TreeGrafter"/>
</dbReference>
<dbReference type="GO" id="GO:0005524">
    <property type="term" value="F:ATP binding"/>
    <property type="evidence" value="ECO:0007669"/>
    <property type="project" value="UniProtKB-KW"/>
</dbReference>
<comment type="caution">
    <text evidence="5">The sequence shown here is derived from an EMBL/GenBank/DDBJ whole genome shotgun (WGS) entry which is preliminary data.</text>
</comment>
<evidence type="ECO:0000313" key="6">
    <source>
        <dbReference type="Proteomes" id="UP000216311"/>
    </source>
</evidence>
<dbReference type="NCBIfam" id="TIGR03815">
    <property type="entry name" value="CpaE_hom_Actino"/>
    <property type="match status" value="1"/>
</dbReference>
<dbReference type="GO" id="GO:0016887">
    <property type="term" value="F:ATP hydrolysis activity"/>
    <property type="evidence" value="ECO:0007669"/>
    <property type="project" value="TreeGrafter"/>
</dbReference>
<feature type="domain" description="Rv3660c-like CheY-like N-terminal" evidence="4">
    <location>
        <begin position="54"/>
        <end position="157"/>
    </location>
</feature>
<evidence type="ECO:0000259" key="4">
    <source>
        <dbReference type="Pfam" id="PF26563"/>
    </source>
</evidence>
<dbReference type="EMBL" id="NMVQ01000005">
    <property type="protein sequence ID" value="OYO24147.1"/>
    <property type="molecule type" value="Genomic_DNA"/>
</dbReference>
<sequence>MVAPVGLDGGLREVVHRTGAGGSSPQSGGRGCTIRLTPEHGVDMATTQRPLVATTNPRVRDAVLSAIAAAGLEADVAEDADALKAAADPTVLVLGVDLAPAAARLELLRRTRVRLVGETGDSERMCAWSAALGAAVITLPEGLRWLTGALAEAPPGERGRVVAVLGGSGGVGTSTLTVDLAWQLARRGRRVAVVELDPGGPGLDLLLGLEREPGWRWPALASAAGFLGDLADRLPGVDGVAVLARARGHHAEPGTAAVRAVLQSLARQHQVVLLDLGRAVGGLAAEALEHCDGGLLLCRGTVPALGAAVDLLDRLDTPVPLAAVLRGSAGDRSTVGELLGIPLLTALPEDHRVASAADLGEVPVRVAGRGWRRATATLVAELAPAEGER</sequence>
<evidence type="ECO:0000313" key="5">
    <source>
        <dbReference type="EMBL" id="OYO24147.1"/>
    </source>
</evidence>
<dbReference type="PANTHER" id="PTHR43384">
    <property type="entry name" value="SEPTUM SITE-DETERMINING PROTEIN MIND HOMOLOG, CHLOROPLASTIC-RELATED"/>
    <property type="match status" value="1"/>
</dbReference>
<reference evidence="5 6" key="1">
    <citation type="submission" date="2017-07" db="EMBL/GenBank/DDBJ databases">
        <title>Draft whole genome sequences of clinical Proprionibacteriaceae strains.</title>
        <authorList>
            <person name="Bernier A.-M."/>
            <person name="Bernard K."/>
            <person name="Domingo M.-C."/>
        </authorList>
    </citation>
    <scope>NUCLEOTIDE SEQUENCE [LARGE SCALE GENOMIC DNA]</scope>
    <source>
        <strain evidence="5 6">NML 130396</strain>
    </source>
</reference>
<dbReference type="OrthoDB" id="3252838at2"/>
<dbReference type="PANTHER" id="PTHR43384:SF11">
    <property type="entry name" value="SEPTUM SITE DETERMINING PROTEIN"/>
    <property type="match status" value="1"/>
</dbReference>
<keyword evidence="6" id="KW-1185">Reference proteome</keyword>
<dbReference type="SUPFAM" id="SSF52540">
    <property type="entry name" value="P-loop containing nucleoside triphosphate hydrolases"/>
    <property type="match status" value="1"/>
</dbReference>
<accession>A0A255H974</accession>
<dbReference type="AlphaFoldDB" id="A0A255H974"/>
<evidence type="ECO:0000256" key="1">
    <source>
        <dbReference type="ARBA" id="ARBA00022741"/>
    </source>
</evidence>
<proteinExistence type="predicted"/>
<keyword evidence="2" id="KW-0067">ATP-binding</keyword>
<dbReference type="InterPro" id="IPR050625">
    <property type="entry name" value="ParA/MinD_ATPase"/>
</dbReference>
<dbReference type="InterPro" id="IPR033756">
    <property type="entry name" value="YlxH/NBP35"/>
</dbReference>
<evidence type="ECO:0000256" key="2">
    <source>
        <dbReference type="ARBA" id="ARBA00022840"/>
    </source>
</evidence>
<dbReference type="InterPro" id="IPR022521">
    <property type="entry name" value="Rv3660c"/>
</dbReference>
<dbReference type="Proteomes" id="UP000216311">
    <property type="component" value="Unassembled WGS sequence"/>
</dbReference>
<dbReference type="Gene3D" id="3.40.50.300">
    <property type="entry name" value="P-loop containing nucleotide triphosphate hydrolases"/>
    <property type="match status" value="1"/>
</dbReference>
<feature type="region of interest" description="Disordered" evidence="3">
    <location>
        <begin position="15"/>
        <end position="40"/>
    </location>
</feature>
<gene>
    <name evidence="5" type="ORF">CGZ93_04840</name>
</gene>
<dbReference type="Pfam" id="PF10609">
    <property type="entry name" value="ParA"/>
    <property type="match status" value="1"/>
</dbReference>
<dbReference type="InterPro" id="IPR027417">
    <property type="entry name" value="P-loop_NTPase"/>
</dbReference>
<dbReference type="GO" id="GO:0005829">
    <property type="term" value="C:cytosol"/>
    <property type="evidence" value="ECO:0007669"/>
    <property type="project" value="TreeGrafter"/>
</dbReference>
<dbReference type="InterPro" id="IPR059050">
    <property type="entry name" value="Rv3660c_N"/>
</dbReference>
<name>A0A255H974_9ACTN</name>
<protein>
    <recommendedName>
        <fullName evidence="4">Rv3660c-like CheY-like N-terminal domain-containing protein</fullName>
    </recommendedName>
</protein>
<dbReference type="GO" id="GO:0051782">
    <property type="term" value="P:negative regulation of cell division"/>
    <property type="evidence" value="ECO:0007669"/>
    <property type="project" value="TreeGrafter"/>
</dbReference>
<keyword evidence="1" id="KW-0547">Nucleotide-binding</keyword>
<organism evidence="5 6">
    <name type="scientific">Enemella dayhoffiae</name>
    <dbReference type="NCBI Taxonomy" id="2016507"/>
    <lineage>
        <taxon>Bacteria</taxon>
        <taxon>Bacillati</taxon>
        <taxon>Actinomycetota</taxon>
        <taxon>Actinomycetes</taxon>
        <taxon>Propionibacteriales</taxon>
        <taxon>Propionibacteriaceae</taxon>
        <taxon>Enemella</taxon>
    </lineage>
</organism>